<feature type="compositionally biased region" description="Basic residues" evidence="1">
    <location>
        <begin position="120"/>
        <end position="129"/>
    </location>
</feature>
<proteinExistence type="predicted"/>
<evidence type="ECO:0000313" key="3">
    <source>
        <dbReference type="Proteomes" id="UP000838756"/>
    </source>
</evidence>
<comment type="caution">
    <text evidence="2">The sequence shown here is derived from an EMBL/GenBank/DDBJ whole genome shotgun (WGS) entry which is preliminary data.</text>
</comment>
<protein>
    <submittedName>
        <fullName evidence="2">Jg4751 protein</fullName>
    </submittedName>
</protein>
<name>A0A8S4QZ88_9NEOP</name>
<evidence type="ECO:0000256" key="1">
    <source>
        <dbReference type="SAM" id="MobiDB-lite"/>
    </source>
</evidence>
<gene>
    <name evidence="2" type="primary">jg4751</name>
    <name evidence="2" type="ORF">PAEG_LOCUS8074</name>
</gene>
<organism evidence="2 3">
    <name type="scientific">Pararge aegeria aegeria</name>
    <dbReference type="NCBI Taxonomy" id="348720"/>
    <lineage>
        <taxon>Eukaryota</taxon>
        <taxon>Metazoa</taxon>
        <taxon>Ecdysozoa</taxon>
        <taxon>Arthropoda</taxon>
        <taxon>Hexapoda</taxon>
        <taxon>Insecta</taxon>
        <taxon>Pterygota</taxon>
        <taxon>Neoptera</taxon>
        <taxon>Endopterygota</taxon>
        <taxon>Lepidoptera</taxon>
        <taxon>Glossata</taxon>
        <taxon>Ditrysia</taxon>
        <taxon>Papilionoidea</taxon>
        <taxon>Nymphalidae</taxon>
        <taxon>Satyrinae</taxon>
        <taxon>Satyrini</taxon>
        <taxon>Parargina</taxon>
        <taxon>Pararge</taxon>
    </lineage>
</organism>
<dbReference type="AlphaFoldDB" id="A0A8S4QZ88"/>
<dbReference type="EMBL" id="CAKXAJ010023453">
    <property type="protein sequence ID" value="CAH2227829.1"/>
    <property type="molecule type" value="Genomic_DNA"/>
</dbReference>
<accession>A0A8S4QZ88</accession>
<feature type="region of interest" description="Disordered" evidence="1">
    <location>
        <begin position="97"/>
        <end position="129"/>
    </location>
</feature>
<keyword evidence="3" id="KW-1185">Reference proteome</keyword>
<evidence type="ECO:0000313" key="2">
    <source>
        <dbReference type="EMBL" id="CAH2227829.1"/>
    </source>
</evidence>
<sequence length="129" mass="13811">MFSRAASVKSHETDRDVCLCSYSAMRTDKDVTSGVLARFALIFESVVMQCVNRPLGAHQERSVASAIIAFVAAVEACPEPAALSRLTGLAALEALPSSRTAKQPNSHTAKQPNSQTAKQPNRRVARVGE</sequence>
<reference evidence="2" key="1">
    <citation type="submission" date="2022-03" db="EMBL/GenBank/DDBJ databases">
        <authorList>
            <person name="Lindestad O."/>
        </authorList>
    </citation>
    <scope>NUCLEOTIDE SEQUENCE</scope>
</reference>
<feature type="compositionally biased region" description="Polar residues" evidence="1">
    <location>
        <begin position="97"/>
        <end position="119"/>
    </location>
</feature>
<dbReference type="Proteomes" id="UP000838756">
    <property type="component" value="Unassembled WGS sequence"/>
</dbReference>